<keyword evidence="1" id="KW-0175">Coiled coil</keyword>
<dbReference type="PANTHER" id="PTHR30153">
    <property type="entry name" value="REPLICATIVE DNA HELICASE DNAB"/>
    <property type="match status" value="1"/>
</dbReference>
<feature type="domain" description="SF4 helicase" evidence="2">
    <location>
        <begin position="183"/>
        <end position="474"/>
    </location>
</feature>
<accession>U5NF05</accession>
<dbReference type="InterPro" id="IPR007694">
    <property type="entry name" value="DNA_helicase_DnaB-like_C"/>
</dbReference>
<keyword evidence="4" id="KW-1185">Reference proteome</keyword>
<organism evidence="3 4">
    <name type="scientific">Mycoplasma parvum str. Indiana</name>
    <dbReference type="NCBI Taxonomy" id="1403316"/>
    <lineage>
        <taxon>Bacteria</taxon>
        <taxon>Bacillati</taxon>
        <taxon>Mycoplasmatota</taxon>
        <taxon>Mollicutes</taxon>
        <taxon>Mycoplasmataceae</taxon>
        <taxon>Mycoplasma</taxon>
    </lineage>
</organism>
<dbReference type="Pfam" id="PF03796">
    <property type="entry name" value="DnaB_C"/>
    <property type="match status" value="1"/>
</dbReference>
<dbReference type="PANTHER" id="PTHR30153:SF2">
    <property type="entry name" value="REPLICATIVE DNA HELICASE"/>
    <property type="match status" value="1"/>
</dbReference>
<dbReference type="OrthoDB" id="9773982at2"/>
<dbReference type="PATRIC" id="fig|1403316.3.peg.20"/>
<dbReference type="InterPro" id="IPR027417">
    <property type="entry name" value="P-loop_NTPase"/>
</dbReference>
<dbReference type="Gene3D" id="3.40.50.300">
    <property type="entry name" value="P-loop containing nucleotide triphosphate hydrolases"/>
    <property type="match status" value="1"/>
</dbReference>
<dbReference type="SUPFAM" id="SSF52540">
    <property type="entry name" value="P-loop containing nucleoside triphosphate hydrolases"/>
    <property type="match status" value="1"/>
</dbReference>
<dbReference type="PROSITE" id="PS51199">
    <property type="entry name" value="SF4_HELICASE"/>
    <property type="match status" value="1"/>
</dbReference>
<dbReference type="CDD" id="cd00984">
    <property type="entry name" value="DnaB_C"/>
    <property type="match status" value="1"/>
</dbReference>
<gene>
    <name evidence="3" type="ORF">PRV_00115</name>
</gene>
<name>U5NF05_9MOLU</name>
<dbReference type="GO" id="GO:0005524">
    <property type="term" value="F:ATP binding"/>
    <property type="evidence" value="ECO:0007669"/>
    <property type="project" value="UniProtKB-KW"/>
</dbReference>
<dbReference type="RefSeq" id="WP_022768724.1">
    <property type="nucleotide sequence ID" value="NC_022575.1"/>
</dbReference>
<evidence type="ECO:0000259" key="2">
    <source>
        <dbReference type="PROSITE" id="PS51199"/>
    </source>
</evidence>
<feature type="coiled-coil region" evidence="1">
    <location>
        <begin position="117"/>
        <end position="144"/>
    </location>
</feature>
<reference evidence="3 4" key="1">
    <citation type="journal article" date="2013" name="Genome Announc.">
        <title>Genome Sequence of Mycoplasma parvum (Formerly Eperythrozoon parvum), a Diminutive Hemoplasma of the Pig.</title>
        <authorList>
            <person name="do Nascimento N.C."/>
            <person name="Dos Santos A.P."/>
            <person name="Chu Y."/>
            <person name="Guimaraes A.M."/>
            <person name="Pagliaro A."/>
            <person name="Messick J.B."/>
        </authorList>
    </citation>
    <scope>NUCLEOTIDE SEQUENCE [LARGE SCALE GENOMIC DNA]</scope>
    <source>
        <strain evidence="3 4">Indiana</strain>
    </source>
</reference>
<dbReference type="InterPro" id="IPR016136">
    <property type="entry name" value="DNA_helicase_N/primase_C"/>
</dbReference>
<dbReference type="STRING" id="1403316.PRV_00115"/>
<dbReference type="Gene3D" id="1.10.860.10">
    <property type="entry name" value="DNAb Helicase, Chain A"/>
    <property type="match status" value="1"/>
</dbReference>
<dbReference type="SUPFAM" id="SSF48024">
    <property type="entry name" value="N-terminal domain of DnaB helicase"/>
    <property type="match status" value="1"/>
</dbReference>
<evidence type="ECO:0000313" key="3">
    <source>
        <dbReference type="EMBL" id="AGX88813.1"/>
    </source>
</evidence>
<evidence type="ECO:0000256" key="1">
    <source>
        <dbReference type="SAM" id="Coils"/>
    </source>
</evidence>
<dbReference type="GO" id="GO:0006260">
    <property type="term" value="P:DNA replication"/>
    <property type="evidence" value="ECO:0007669"/>
    <property type="project" value="UniProtKB-KW"/>
</dbReference>
<sequence>MWGEKTRKVLSGIEIEKAEKAILSSYIYNYLEVINFSELENIPLDFFEKEESRAIFKVLLDMEVQSRGYDPILIYETLKKHNNQDIELLNKCSTYLETLPREAQYINFRKYLSILRNNWVKKELNNLSQEIQKTELNQNNIDKAVQDWHDLFINITTKNSKLNYLLSSEVLQSYEELIKRNQNDKNSSYLRTGFPTLDSKIKGFKPGQFVVIASRPGVGKTTFAINLIENNLSRILFSKESDKNCAIGIFSLEMTNEALMEKLISLDSKTEFSILSRIMEGKSISTQDLEVINSTKQKLSKTNLLFCDDVNITLNKIIATIKFWSRKYELKLVVIDYLQLINLPLDKELNNISTHQRISIISRQLKILSIELDICILSLSQLNRKLEERKGNEKIPMLSDLRDSGSIEQDADIVIFLYPAIKQVNEEEDFEEDSNERNNSLEQIVLKIGKNRHGPVGSIRFKLEKTLGRFSLNR</sequence>
<dbReference type="GO" id="GO:0005829">
    <property type="term" value="C:cytosol"/>
    <property type="evidence" value="ECO:0007669"/>
    <property type="project" value="TreeGrafter"/>
</dbReference>
<proteinExistence type="predicted"/>
<dbReference type="GO" id="GO:0016787">
    <property type="term" value="F:hydrolase activity"/>
    <property type="evidence" value="ECO:0007669"/>
    <property type="project" value="UniProtKB-KW"/>
</dbReference>
<dbReference type="GO" id="GO:0003677">
    <property type="term" value="F:DNA binding"/>
    <property type="evidence" value="ECO:0007669"/>
    <property type="project" value="UniProtKB-KW"/>
</dbReference>
<evidence type="ECO:0000313" key="4">
    <source>
        <dbReference type="Proteomes" id="UP000017119"/>
    </source>
</evidence>
<dbReference type="KEGG" id="mpv:PRV_00115"/>
<dbReference type="InterPro" id="IPR036185">
    <property type="entry name" value="DNA_heli_DnaB-like_N_sf"/>
</dbReference>
<dbReference type="AlphaFoldDB" id="U5NF05"/>
<protein>
    <recommendedName>
        <fullName evidence="2">SF4 helicase domain-containing protein</fullName>
    </recommendedName>
</protein>
<dbReference type="GO" id="GO:0043139">
    <property type="term" value="F:5'-3' DNA helicase activity"/>
    <property type="evidence" value="ECO:0007669"/>
    <property type="project" value="UniProtKB-EC"/>
</dbReference>
<dbReference type="Proteomes" id="UP000017119">
    <property type="component" value="Chromosome"/>
</dbReference>
<dbReference type="HOGENOM" id="CLU_005373_0_1_14"/>
<dbReference type="EMBL" id="CP006771">
    <property type="protein sequence ID" value="AGX88813.1"/>
    <property type="molecule type" value="Genomic_DNA"/>
</dbReference>